<dbReference type="PANTHER" id="PTHR30173:SF36">
    <property type="entry name" value="ECF RNA POLYMERASE SIGMA FACTOR SIGJ"/>
    <property type="match status" value="1"/>
</dbReference>
<protein>
    <submittedName>
        <fullName evidence="8">RNA polymerase sigma-70 factor</fullName>
    </submittedName>
</protein>
<comment type="caution">
    <text evidence="8">The sequence shown here is derived from an EMBL/GenBank/DDBJ whole genome shotgun (WGS) entry which is preliminary data.</text>
</comment>
<dbReference type="InterPro" id="IPR013324">
    <property type="entry name" value="RNA_pol_sigma_r3/r4-like"/>
</dbReference>
<feature type="domain" description="RNA polymerase sigma factor 70 region 4 type 2" evidence="7">
    <location>
        <begin position="110"/>
        <end position="158"/>
    </location>
</feature>
<evidence type="ECO:0000313" key="9">
    <source>
        <dbReference type="Proteomes" id="UP001589667"/>
    </source>
</evidence>
<keyword evidence="4" id="KW-0731">Sigma factor</keyword>
<dbReference type="Proteomes" id="UP001589667">
    <property type="component" value="Unassembled WGS sequence"/>
</dbReference>
<dbReference type="InterPro" id="IPR013249">
    <property type="entry name" value="RNA_pol_sigma70_r4_t2"/>
</dbReference>
<evidence type="ECO:0000256" key="5">
    <source>
        <dbReference type="ARBA" id="ARBA00023163"/>
    </source>
</evidence>
<comment type="subunit">
    <text evidence="2">Interacts transiently with the RNA polymerase catalytic core formed by RpoA, RpoB, RpoC and RpoZ (2 alpha, 1 beta, 1 beta' and 1 omega subunit) to form the RNA polymerase holoenzyme that can initiate transcription.</text>
</comment>
<dbReference type="InterPro" id="IPR052704">
    <property type="entry name" value="ECF_Sigma-70_Domain"/>
</dbReference>
<dbReference type="NCBIfam" id="TIGR02957">
    <property type="entry name" value="SigX4"/>
    <property type="match status" value="1"/>
</dbReference>
<dbReference type="Gene3D" id="3.10.450.50">
    <property type="match status" value="1"/>
</dbReference>
<dbReference type="Gene3D" id="1.10.1740.10">
    <property type="match status" value="1"/>
</dbReference>
<evidence type="ECO:0000256" key="1">
    <source>
        <dbReference type="ARBA" id="ARBA00010641"/>
    </source>
</evidence>
<accession>A0ABV5SLQ4</accession>
<dbReference type="InterPro" id="IPR036388">
    <property type="entry name" value="WH-like_DNA-bd_sf"/>
</dbReference>
<keyword evidence="3" id="KW-0805">Transcription regulation</keyword>
<dbReference type="InterPro" id="IPR007627">
    <property type="entry name" value="RNA_pol_sigma70_r2"/>
</dbReference>
<dbReference type="InterPro" id="IPR014303">
    <property type="entry name" value="RNA_pol_sigma-70_ECF"/>
</dbReference>
<evidence type="ECO:0000256" key="3">
    <source>
        <dbReference type="ARBA" id="ARBA00023015"/>
    </source>
</evidence>
<dbReference type="Pfam" id="PF04542">
    <property type="entry name" value="Sigma70_r2"/>
    <property type="match status" value="1"/>
</dbReference>
<dbReference type="InterPro" id="IPR014284">
    <property type="entry name" value="RNA_pol_sigma-70_dom"/>
</dbReference>
<gene>
    <name evidence="8" type="ORF">ACFFQV_02255</name>
</gene>
<dbReference type="Pfam" id="PF08281">
    <property type="entry name" value="Sigma70_r4_2"/>
    <property type="match status" value="1"/>
</dbReference>
<dbReference type="SUPFAM" id="SSF88659">
    <property type="entry name" value="Sigma3 and sigma4 domains of RNA polymerase sigma factors"/>
    <property type="match status" value="1"/>
</dbReference>
<dbReference type="NCBIfam" id="NF007214">
    <property type="entry name" value="PRK09636.1"/>
    <property type="match status" value="1"/>
</dbReference>
<evidence type="ECO:0000256" key="2">
    <source>
        <dbReference type="ARBA" id="ARBA00011344"/>
    </source>
</evidence>
<dbReference type="PANTHER" id="PTHR30173">
    <property type="entry name" value="SIGMA 19 FACTOR"/>
    <property type="match status" value="1"/>
</dbReference>
<dbReference type="InterPro" id="IPR032710">
    <property type="entry name" value="NTF2-like_dom_sf"/>
</dbReference>
<evidence type="ECO:0000259" key="7">
    <source>
        <dbReference type="Pfam" id="PF08281"/>
    </source>
</evidence>
<feature type="domain" description="RNA polymerase sigma-70 region 2" evidence="6">
    <location>
        <begin position="12"/>
        <end position="74"/>
    </location>
</feature>
<dbReference type="InterPro" id="IPR013325">
    <property type="entry name" value="RNA_pol_sigma_r2"/>
</dbReference>
<name>A0ABV5SLQ4_9MICO</name>
<evidence type="ECO:0000313" key="8">
    <source>
        <dbReference type="EMBL" id="MFB9641102.1"/>
    </source>
</evidence>
<sequence length="301" mass="32811">MVSLETAAPELRGLMFSIAYRMLGSIVEAEDVVQEAFLRMHRHDGDEPIANADAYATTVTTRLAIDALRSARRTREVYVGPWLPEPLIVDDDDPARRIEHDEELSTGMLVLLERLAPLERVVYVLRSAFDVDYAEIARITGRTEAACRQLMRRARERMADGRPRFDVTPDERDRLMSGFSAALRAGDVPALAATLAPDVVFTGDGGGKAPAIRKPLSGSIEVARFLIGIVRVATDLGVSFEPTRANGEPALLARDVDGRVLSVLTVHLEGGAVAAVTNQLNPDKLHHLGEVGDAFAVLARR</sequence>
<dbReference type="RefSeq" id="WP_157423496.1">
    <property type="nucleotide sequence ID" value="NZ_BAAANI010000008.1"/>
</dbReference>
<dbReference type="Gene3D" id="1.10.10.10">
    <property type="entry name" value="Winged helix-like DNA-binding domain superfamily/Winged helix DNA-binding domain"/>
    <property type="match status" value="1"/>
</dbReference>
<reference evidence="8 9" key="1">
    <citation type="submission" date="2024-09" db="EMBL/GenBank/DDBJ databases">
        <authorList>
            <person name="Sun Q."/>
            <person name="Mori K."/>
        </authorList>
    </citation>
    <scope>NUCLEOTIDE SEQUENCE [LARGE SCALE GENOMIC DNA]</scope>
    <source>
        <strain evidence="8 9">JCM 14321</strain>
    </source>
</reference>
<organism evidence="8 9">
    <name type="scientific">Agromyces lapidis</name>
    <dbReference type="NCBI Taxonomy" id="279574"/>
    <lineage>
        <taxon>Bacteria</taxon>
        <taxon>Bacillati</taxon>
        <taxon>Actinomycetota</taxon>
        <taxon>Actinomycetes</taxon>
        <taxon>Micrococcales</taxon>
        <taxon>Microbacteriaceae</taxon>
        <taxon>Agromyces</taxon>
    </lineage>
</organism>
<comment type="similarity">
    <text evidence="1">Belongs to the sigma-70 factor family. ECF subfamily.</text>
</comment>
<proteinExistence type="inferred from homology"/>
<keyword evidence="9" id="KW-1185">Reference proteome</keyword>
<dbReference type="SUPFAM" id="SSF54427">
    <property type="entry name" value="NTF2-like"/>
    <property type="match status" value="1"/>
</dbReference>
<dbReference type="NCBIfam" id="TIGR02937">
    <property type="entry name" value="sigma70-ECF"/>
    <property type="match status" value="1"/>
</dbReference>
<dbReference type="EMBL" id="JBHMBL010000001">
    <property type="protein sequence ID" value="MFB9641102.1"/>
    <property type="molecule type" value="Genomic_DNA"/>
</dbReference>
<keyword evidence="5" id="KW-0804">Transcription</keyword>
<evidence type="ECO:0000256" key="4">
    <source>
        <dbReference type="ARBA" id="ARBA00023082"/>
    </source>
</evidence>
<evidence type="ECO:0000259" key="6">
    <source>
        <dbReference type="Pfam" id="PF04542"/>
    </source>
</evidence>
<dbReference type="SUPFAM" id="SSF88946">
    <property type="entry name" value="Sigma2 domain of RNA polymerase sigma factors"/>
    <property type="match status" value="1"/>
</dbReference>